<evidence type="ECO:0000313" key="2">
    <source>
        <dbReference type="Proteomes" id="UP000813018"/>
    </source>
</evidence>
<organism evidence="1 2">
    <name type="scientific">Pontibacter aydingkolensis</name>
    <dbReference type="NCBI Taxonomy" id="1911536"/>
    <lineage>
        <taxon>Bacteria</taxon>
        <taxon>Pseudomonadati</taxon>
        <taxon>Bacteroidota</taxon>
        <taxon>Cytophagia</taxon>
        <taxon>Cytophagales</taxon>
        <taxon>Hymenobacteraceae</taxon>
        <taxon>Pontibacter</taxon>
    </lineage>
</organism>
<name>A0ABS7CTC6_9BACT</name>
<reference evidence="1 2" key="1">
    <citation type="journal article" date="2016" name="Int. J. Syst. Evol. Microbiol.">
        <title>Pontibacter aydingkolensis sp. nov., isolated from soil of a salt lake.</title>
        <authorList>
            <person name="Osman G."/>
            <person name="Zhang T."/>
            <person name="Lou K."/>
            <person name="Gao Y."/>
            <person name="Chang W."/>
            <person name="Lin Q."/>
            <person name="Yang H.M."/>
            <person name="Huo X.D."/>
            <person name="Wang N."/>
        </authorList>
    </citation>
    <scope>NUCLEOTIDE SEQUENCE [LARGE SCALE GENOMIC DNA]</scope>
    <source>
        <strain evidence="1 2">KACC 19255</strain>
    </source>
</reference>
<comment type="caution">
    <text evidence="1">The sequence shown here is derived from an EMBL/GenBank/DDBJ whole genome shotgun (WGS) entry which is preliminary data.</text>
</comment>
<accession>A0ABS7CTC6</accession>
<dbReference type="EMBL" id="JAHYXK010000005">
    <property type="protein sequence ID" value="MBW7467094.1"/>
    <property type="molecule type" value="Genomic_DNA"/>
</dbReference>
<evidence type="ECO:0008006" key="3">
    <source>
        <dbReference type="Google" id="ProtNLM"/>
    </source>
</evidence>
<proteinExistence type="predicted"/>
<protein>
    <recommendedName>
        <fullName evidence="3">SpoIIAA-like</fullName>
    </recommendedName>
</protein>
<gene>
    <name evidence="1" type="ORF">K0O23_08435</name>
</gene>
<evidence type="ECO:0000313" key="1">
    <source>
        <dbReference type="EMBL" id="MBW7467094.1"/>
    </source>
</evidence>
<keyword evidence="2" id="KW-1185">Reference proteome</keyword>
<sequence>MLIPNKFIKLEYDPAKDVLYFQWPDFYEYAVPELKYILKSVTDTIKSYDIKYLIIDATKSVISISDPLYVEVATQFNIDLKSTRLKRSARIVNDLTVRETQIKEIREKAGFSLEVKSFKKADEALEWFSLTDAMAL</sequence>
<dbReference type="Proteomes" id="UP000813018">
    <property type="component" value="Unassembled WGS sequence"/>
</dbReference>
<dbReference type="RefSeq" id="WP_219876973.1">
    <property type="nucleotide sequence ID" value="NZ_JAHYXK010000005.1"/>
</dbReference>